<comment type="caution">
    <text evidence="3">The sequence shown here is derived from an EMBL/GenBank/DDBJ whole genome shotgun (WGS) entry which is preliminary data.</text>
</comment>
<name>A0ABR7N0S8_9FIRM</name>
<dbReference type="Proteomes" id="UP000606193">
    <property type="component" value="Unassembled WGS sequence"/>
</dbReference>
<dbReference type="InterPro" id="IPR052762">
    <property type="entry name" value="PCW_deacetylase/CE"/>
</dbReference>
<dbReference type="InterPro" id="IPR040794">
    <property type="entry name" value="CE2_N"/>
</dbReference>
<sequence length="357" mass="40211">MNFLPTEDHVKVSGRTIYRDNVRYLGYSATSISFCFTGCKAQAVMISDPADWPEEQHARVGIFVNDNPEPSKRIELKELRQTIDLYEAKTPETVTITIMKYSEPEYAICGIEELIIDTDTLLAPPAPKNRKIQIIGDSITCGYGVEGSASDLLHDTAVENPTKSYSVKTARALDADFEIVAWNGKGVISAYIGEGDQADDSWLVPMLYEYTDAGCCQQFFHEPPSMWEKWDHTRFEPDLITVYLGTNDASYTKNYPERKKAFSLVYQGFLRNIHAKHPQAKILCMLGTMDQTLCSTVQHAVKEFSKANEDVSIKYLQLPLQDEENDGIGTFWHPTEATHEKTAQLVIAAAKKLMGWE</sequence>
<feature type="domain" description="SGNH hydrolase-type esterase" evidence="1">
    <location>
        <begin position="135"/>
        <end position="340"/>
    </location>
</feature>
<dbReference type="Pfam" id="PF17996">
    <property type="entry name" value="CE2_N"/>
    <property type="match status" value="1"/>
</dbReference>
<dbReference type="Gene3D" id="3.40.50.1110">
    <property type="entry name" value="SGNH hydrolase"/>
    <property type="match status" value="1"/>
</dbReference>
<gene>
    <name evidence="3" type="ORF">H8704_06340</name>
</gene>
<dbReference type="InterPro" id="IPR013830">
    <property type="entry name" value="SGNH_hydro"/>
</dbReference>
<evidence type="ECO:0000259" key="2">
    <source>
        <dbReference type="Pfam" id="PF17996"/>
    </source>
</evidence>
<evidence type="ECO:0000313" key="3">
    <source>
        <dbReference type="EMBL" id="MBC8562249.1"/>
    </source>
</evidence>
<dbReference type="CDD" id="cd01831">
    <property type="entry name" value="Endoglucanase_E_like"/>
    <property type="match status" value="1"/>
</dbReference>
<dbReference type="EMBL" id="JACRSX010000006">
    <property type="protein sequence ID" value="MBC8562249.1"/>
    <property type="molecule type" value="Genomic_DNA"/>
</dbReference>
<feature type="domain" description="Carbohydrate esterase 2 N-terminal" evidence="2">
    <location>
        <begin position="13"/>
        <end position="125"/>
    </location>
</feature>
<dbReference type="RefSeq" id="WP_022465631.1">
    <property type="nucleotide sequence ID" value="NZ_JACRSX010000006.1"/>
</dbReference>
<keyword evidence="3" id="KW-0378">Hydrolase</keyword>
<keyword evidence="4" id="KW-1185">Reference proteome</keyword>
<dbReference type="PANTHER" id="PTHR37834">
    <property type="entry name" value="GDSL-LIKE LIPASE/ACYLHYDROLASE DOMAIN PROTEIN (AFU_ORTHOLOGUE AFUA_2G00620)"/>
    <property type="match status" value="1"/>
</dbReference>
<protein>
    <submittedName>
        <fullName evidence="3">SGNH/GDSL hydrolase family protein</fullName>
    </submittedName>
</protein>
<accession>A0ABR7N0S8</accession>
<organism evidence="3 4">
    <name type="scientific">Jutongia huaianensis</name>
    <dbReference type="NCBI Taxonomy" id="2763668"/>
    <lineage>
        <taxon>Bacteria</taxon>
        <taxon>Bacillati</taxon>
        <taxon>Bacillota</taxon>
        <taxon>Clostridia</taxon>
        <taxon>Lachnospirales</taxon>
        <taxon>Lachnospiraceae</taxon>
        <taxon>Jutongia</taxon>
    </lineage>
</organism>
<dbReference type="Pfam" id="PF13472">
    <property type="entry name" value="Lipase_GDSL_2"/>
    <property type="match status" value="1"/>
</dbReference>
<dbReference type="Gene3D" id="2.60.120.260">
    <property type="entry name" value="Galactose-binding domain-like"/>
    <property type="match status" value="1"/>
</dbReference>
<dbReference type="GO" id="GO:0016787">
    <property type="term" value="F:hydrolase activity"/>
    <property type="evidence" value="ECO:0007669"/>
    <property type="project" value="UniProtKB-KW"/>
</dbReference>
<dbReference type="InterPro" id="IPR036514">
    <property type="entry name" value="SGNH_hydro_sf"/>
</dbReference>
<dbReference type="InterPro" id="IPR037461">
    <property type="entry name" value="CtCE2-like_dom"/>
</dbReference>
<reference evidence="3 4" key="1">
    <citation type="submission" date="2020-08" db="EMBL/GenBank/DDBJ databases">
        <title>Genome public.</title>
        <authorList>
            <person name="Liu C."/>
            <person name="Sun Q."/>
        </authorList>
    </citation>
    <scope>NUCLEOTIDE SEQUENCE [LARGE SCALE GENOMIC DNA]</scope>
    <source>
        <strain evidence="3 4">NSJ-37</strain>
    </source>
</reference>
<dbReference type="SUPFAM" id="SSF52266">
    <property type="entry name" value="SGNH hydrolase"/>
    <property type="match status" value="1"/>
</dbReference>
<dbReference type="PANTHER" id="PTHR37834:SF2">
    <property type="entry name" value="ESTERASE, SGNH HYDROLASE-TYPE"/>
    <property type="match status" value="1"/>
</dbReference>
<evidence type="ECO:0000259" key="1">
    <source>
        <dbReference type="Pfam" id="PF13472"/>
    </source>
</evidence>
<evidence type="ECO:0000313" key="4">
    <source>
        <dbReference type="Proteomes" id="UP000606193"/>
    </source>
</evidence>
<proteinExistence type="predicted"/>